<keyword evidence="3" id="KW-1185">Reference proteome</keyword>
<name>A0A918L0J1_9ACTN</name>
<evidence type="ECO:0000256" key="1">
    <source>
        <dbReference type="SAM" id="SignalP"/>
    </source>
</evidence>
<sequence length="127" mass="13263">MGGRLAVGLVLLIVSGLLAVVAPGSAQAASASAAGCPGRKVRTLPFATGSVQVFRDGGYVCAVTVQKRPGARRPISVSLQPRGLRAVPKSRWDTRSSPPVRVYAGHRYVRVTGAVAGVSYRSGWFQC</sequence>
<feature type="chain" id="PRO_5037504802" description="Secreted protein" evidence="1">
    <location>
        <begin position="29"/>
        <end position="127"/>
    </location>
</feature>
<evidence type="ECO:0000313" key="2">
    <source>
        <dbReference type="EMBL" id="GGR66531.1"/>
    </source>
</evidence>
<organism evidence="2 3">
    <name type="scientific">Streptomyces humidus</name>
    <dbReference type="NCBI Taxonomy" id="52259"/>
    <lineage>
        <taxon>Bacteria</taxon>
        <taxon>Bacillati</taxon>
        <taxon>Actinomycetota</taxon>
        <taxon>Actinomycetes</taxon>
        <taxon>Kitasatosporales</taxon>
        <taxon>Streptomycetaceae</taxon>
        <taxon>Streptomyces</taxon>
    </lineage>
</organism>
<gene>
    <name evidence="2" type="ORF">GCM10010269_01480</name>
</gene>
<feature type="signal peptide" evidence="1">
    <location>
        <begin position="1"/>
        <end position="28"/>
    </location>
</feature>
<dbReference type="Proteomes" id="UP000606194">
    <property type="component" value="Unassembled WGS sequence"/>
</dbReference>
<dbReference type="EMBL" id="BMTL01000001">
    <property type="protein sequence ID" value="GGR66531.1"/>
    <property type="molecule type" value="Genomic_DNA"/>
</dbReference>
<reference evidence="2" key="1">
    <citation type="journal article" date="2014" name="Int. J. Syst. Evol. Microbiol.">
        <title>Complete genome sequence of Corynebacterium casei LMG S-19264T (=DSM 44701T), isolated from a smear-ripened cheese.</title>
        <authorList>
            <consortium name="US DOE Joint Genome Institute (JGI-PGF)"/>
            <person name="Walter F."/>
            <person name="Albersmeier A."/>
            <person name="Kalinowski J."/>
            <person name="Ruckert C."/>
        </authorList>
    </citation>
    <scope>NUCLEOTIDE SEQUENCE</scope>
    <source>
        <strain evidence="2">JCM 4386</strain>
    </source>
</reference>
<evidence type="ECO:0008006" key="4">
    <source>
        <dbReference type="Google" id="ProtNLM"/>
    </source>
</evidence>
<keyword evidence="1" id="KW-0732">Signal</keyword>
<reference evidence="2" key="2">
    <citation type="submission" date="2020-09" db="EMBL/GenBank/DDBJ databases">
        <authorList>
            <person name="Sun Q."/>
            <person name="Ohkuma M."/>
        </authorList>
    </citation>
    <scope>NUCLEOTIDE SEQUENCE</scope>
    <source>
        <strain evidence="2">JCM 4386</strain>
    </source>
</reference>
<comment type="caution">
    <text evidence="2">The sequence shown here is derived from an EMBL/GenBank/DDBJ whole genome shotgun (WGS) entry which is preliminary data.</text>
</comment>
<dbReference type="AlphaFoldDB" id="A0A918L0J1"/>
<protein>
    <recommendedName>
        <fullName evidence="4">Secreted protein</fullName>
    </recommendedName>
</protein>
<proteinExistence type="predicted"/>
<accession>A0A918L0J1</accession>
<evidence type="ECO:0000313" key="3">
    <source>
        <dbReference type="Proteomes" id="UP000606194"/>
    </source>
</evidence>